<dbReference type="FunFam" id="1.25.70.10:FF:000033">
    <property type="entry name" value="F19K23.4 protein"/>
    <property type="match status" value="1"/>
</dbReference>
<keyword evidence="3" id="KW-0809">Transit peptide</keyword>
<evidence type="ECO:0000256" key="3">
    <source>
        <dbReference type="ARBA" id="ARBA00022946"/>
    </source>
</evidence>
<dbReference type="InterPro" id="IPR003690">
    <property type="entry name" value="MTERF"/>
</dbReference>
<dbReference type="InterPro" id="IPR038538">
    <property type="entry name" value="MTERF_sf"/>
</dbReference>
<accession>A0A3P6DEE2</accession>
<comment type="similarity">
    <text evidence="1">Belongs to the mTERF family.</text>
</comment>
<keyword evidence="2" id="KW-0804">Transcription</keyword>
<evidence type="ECO:0000256" key="1">
    <source>
        <dbReference type="ARBA" id="ARBA00007692"/>
    </source>
</evidence>
<keyword evidence="2" id="KW-0805">Transcription regulation</keyword>
<evidence type="ECO:0000256" key="2">
    <source>
        <dbReference type="ARBA" id="ARBA00022472"/>
    </source>
</evidence>
<dbReference type="GO" id="GO:0003676">
    <property type="term" value="F:nucleic acid binding"/>
    <property type="evidence" value="ECO:0007669"/>
    <property type="project" value="InterPro"/>
</dbReference>
<sequence length="465" mass="52509">MLSLILHGRKSLELQRWCNLRFAVNPLQYSSAFSSASAAADASLQDGRKGQNFTVSSYLVTSLGFTTKLAESISKKVSFEDNGNPQSVLSLLRSYGFRDSHISSIITNYPGLLTLDAESSLEPKLKFLKSRGASTSELTEILSKVPKILRIKKDKTLSRYYDFVKDIIQSDKSSNFQCQVLSHSSLPQGNLENKIRNVTALRELGVPQRSLFHLLVSRYQPVCGKERFQESLKKVVEKGFDPTTSKFVQALHVVYQLSDRTVEEKVDVYKRLGFSVEDVWDMFKKWPNSLKFSVKKVTQTFETLKKCGLTDEEVVALLKKNPQFLRVSEQNIASSIETFLGLGFSNGEFAMMIKRYPVCIGFSAETVKKKTEFLVEEMDWSLEAVVSHPQVFSYSMGKRMVPRCSVIKALMSKGLLGSELPSVCSVLACTDKMFLRRYVRKHNDKGLVAELMAIFTRVHKACLEQ</sequence>
<evidence type="ECO:0000313" key="4">
    <source>
        <dbReference type="EMBL" id="VDD29597.1"/>
    </source>
</evidence>
<dbReference type="GO" id="GO:0005737">
    <property type="term" value="C:cytoplasm"/>
    <property type="evidence" value="ECO:0007669"/>
    <property type="project" value="UniProtKB-ARBA"/>
</dbReference>
<reference evidence="4" key="1">
    <citation type="submission" date="2018-11" db="EMBL/GenBank/DDBJ databases">
        <authorList>
            <consortium name="Genoscope - CEA"/>
            <person name="William W."/>
        </authorList>
    </citation>
    <scope>NUCLEOTIDE SEQUENCE</scope>
</reference>
<dbReference type="Gene3D" id="1.25.70.10">
    <property type="entry name" value="Transcription termination factor 3, mitochondrial"/>
    <property type="match status" value="1"/>
</dbReference>
<keyword evidence="2" id="KW-0806">Transcription termination</keyword>
<name>A0A3P6DEE2_BRAOL</name>
<dbReference type="AlphaFoldDB" id="A0A3P6DEE2"/>
<proteinExistence type="inferred from homology"/>
<dbReference type="Pfam" id="PF02536">
    <property type="entry name" value="mTERF"/>
    <property type="match status" value="1"/>
</dbReference>
<dbReference type="SMART" id="SM00733">
    <property type="entry name" value="Mterf"/>
    <property type="match status" value="7"/>
</dbReference>
<protein>
    <submittedName>
        <fullName evidence="4">Uncharacterized protein</fullName>
    </submittedName>
</protein>
<organism evidence="4">
    <name type="scientific">Brassica oleracea</name>
    <name type="common">Wild cabbage</name>
    <dbReference type="NCBI Taxonomy" id="3712"/>
    <lineage>
        <taxon>Eukaryota</taxon>
        <taxon>Viridiplantae</taxon>
        <taxon>Streptophyta</taxon>
        <taxon>Embryophyta</taxon>
        <taxon>Tracheophyta</taxon>
        <taxon>Spermatophyta</taxon>
        <taxon>Magnoliopsida</taxon>
        <taxon>eudicotyledons</taxon>
        <taxon>Gunneridae</taxon>
        <taxon>Pentapetalae</taxon>
        <taxon>rosids</taxon>
        <taxon>malvids</taxon>
        <taxon>Brassicales</taxon>
        <taxon>Brassicaceae</taxon>
        <taxon>Brassiceae</taxon>
        <taxon>Brassica</taxon>
    </lineage>
</organism>
<dbReference type="EMBL" id="LR031875">
    <property type="protein sequence ID" value="VDD29597.1"/>
    <property type="molecule type" value="Genomic_DNA"/>
</dbReference>
<dbReference type="PANTHER" id="PTHR13068">
    <property type="entry name" value="CGI-12 PROTEIN-RELATED"/>
    <property type="match status" value="1"/>
</dbReference>
<gene>
    <name evidence="4" type="ORF">BOLC9T54920H</name>
</gene>
<dbReference type="PANTHER" id="PTHR13068:SF220">
    <property type="entry name" value="F8K4.20 PROTEIN-RELATED"/>
    <property type="match status" value="1"/>
</dbReference>
<dbReference type="GO" id="GO:0006353">
    <property type="term" value="P:DNA-templated transcription termination"/>
    <property type="evidence" value="ECO:0007669"/>
    <property type="project" value="UniProtKB-KW"/>
</dbReference>